<feature type="non-terminal residue" evidence="1">
    <location>
        <position position="1"/>
    </location>
</feature>
<protein>
    <submittedName>
        <fullName evidence="1">Uncharacterized protein</fullName>
    </submittedName>
</protein>
<evidence type="ECO:0000313" key="1">
    <source>
        <dbReference type="EMBL" id="CAF9921603.1"/>
    </source>
</evidence>
<dbReference type="EMBL" id="CAJPDS010000028">
    <property type="protein sequence ID" value="CAF9921603.1"/>
    <property type="molecule type" value="Genomic_DNA"/>
</dbReference>
<name>A0A8H3FC05_9LECA</name>
<keyword evidence="2" id="KW-1185">Reference proteome</keyword>
<dbReference type="Pfam" id="PF18647">
    <property type="entry name" value="Fungal_lectin_2"/>
    <property type="match status" value="1"/>
</dbReference>
<accession>A0A8H3FC05</accession>
<proteinExistence type="predicted"/>
<dbReference type="OrthoDB" id="1896086at2759"/>
<evidence type="ECO:0000313" key="2">
    <source>
        <dbReference type="Proteomes" id="UP000664521"/>
    </source>
</evidence>
<organism evidence="1 2">
    <name type="scientific">Heterodermia speciosa</name>
    <dbReference type="NCBI Taxonomy" id="116794"/>
    <lineage>
        <taxon>Eukaryota</taxon>
        <taxon>Fungi</taxon>
        <taxon>Dikarya</taxon>
        <taxon>Ascomycota</taxon>
        <taxon>Pezizomycotina</taxon>
        <taxon>Lecanoromycetes</taxon>
        <taxon>OSLEUM clade</taxon>
        <taxon>Lecanoromycetidae</taxon>
        <taxon>Caliciales</taxon>
        <taxon>Physciaceae</taxon>
        <taxon>Heterodermia</taxon>
    </lineage>
</organism>
<sequence>RNLVENTTKWMGRDAFNNVIPAFCQDAEDQGVQDKDSASLVRSYNGGGLDAVTLSMDWPSGADFKPNKGDCVGFMTTVMESCEGNDPDQNPMN</sequence>
<dbReference type="Proteomes" id="UP000664521">
    <property type="component" value="Unassembled WGS sequence"/>
</dbReference>
<comment type="caution">
    <text evidence="1">The sequence shown here is derived from an EMBL/GenBank/DDBJ whole genome shotgun (WGS) entry which is preliminary data.</text>
</comment>
<gene>
    <name evidence="1" type="ORF">HETSPECPRED_004594</name>
</gene>
<reference evidence="1" key="1">
    <citation type="submission" date="2021-03" db="EMBL/GenBank/DDBJ databases">
        <authorList>
            <person name="Tagirdzhanova G."/>
        </authorList>
    </citation>
    <scope>NUCLEOTIDE SEQUENCE</scope>
</reference>
<dbReference type="AlphaFoldDB" id="A0A8H3FC05"/>